<dbReference type="InterPro" id="IPR055443">
    <property type="entry name" value="HEAT_ECM29"/>
</dbReference>
<feature type="domain" description="Stalled ribosome sensor GCN1-like HEAT repeats region" evidence="7">
    <location>
        <begin position="1106"/>
        <end position="1235"/>
    </location>
</feature>
<keyword evidence="3" id="KW-0677">Repeat</keyword>
<evidence type="ECO:0000259" key="8">
    <source>
        <dbReference type="Pfam" id="PF23702"/>
    </source>
</evidence>
<keyword evidence="4 11" id="KW-0647">Proteasome</keyword>
<dbReference type="InterPro" id="IPR024372">
    <property type="entry name" value="Ecm29_N"/>
</dbReference>
<dbReference type="InterPro" id="IPR057546">
    <property type="entry name" value="HEAT_GCN1"/>
</dbReference>
<evidence type="ECO:0000256" key="5">
    <source>
        <dbReference type="SAM" id="MobiDB-lite"/>
    </source>
</evidence>
<feature type="domain" description="Proteasome adapter and scaffold protein ECM29 HEAT-repeat" evidence="9">
    <location>
        <begin position="1290"/>
        <end position="1381"/>
    </location>
</feature>
<sequence length="1388" mass="154016">MGTEEKEELALLERVFLRIGSAETDEQLENALSKFLTPVLLKLSSQEGVRKKVMELLVHINKRTKSRPQVQLPVQDLLLQYQDSETTPFVLNFTMIYIKMGFPRLEKTKQAELIPVLVNCLPGRPETHQDSLMQLMMPALAHITMPSDMEARKEKFALSDKPEVYQILLDYMLDVLLLPYNLVPLRPSSGQSTRPQGATQSDTPAEGSTGPPPGLSEHAYKRAMGEPPYKAEELEKIKCGIISFLGADLLPEDKVVVHYVVASSDTRHSVATSADLELKKITGSIDWNDSVIISKLYDIFRGTVVMKGKATVKPEQRRQPAATRVRMKVFPLLLKSREAADQFPACIQVIFACLFGSTTNQKLKVMAVQFVHHVCLNCSDAKFNPIGSVIMSGMVKVIDETKEDASLRGQAYLAIGKIARRLPQLVTKDIALVQKFFDAMCKEDSETKLAIQASLSMMSEAFKGMEGPNLKIMEALIMQNVEKDEHQARMMAVQYAKTVYPPDHIPSRYVLLLACGDVKEDIYAEATKALRNVASPEKRQKLEAGKEDLPLMPDFSELVLYIYEKGNQRIKSSQKYVTGNKVLPFNPSAFGEILLYLRMCLAYSAGLVPDVESTVAMQRQSPAISRVIHQLLIDKPGDNGPVHVYIKLMKQLLSAIGGPPVMYCLTEVVAGAPNKLASDFTDNMAWIKTFLYSTREDMREFAAQLYAIVVSSAVEESKIPEIFNELLQNMKTKGFECQHGSMLALGFLIGRQMYKAKGHHGDIAVEDMEVDSKANGIELYREAVEQIAKNLDSRDVAMVMGACTAIGEVGRNGSLPVADGEVKEKAEDSAVKDETVTKLSIIDCLISKVQATKEPMKVREKAAWCLGTLCVGEAMFPHTQRVMKGMLDCAQPKQIELHLTVGEALVCAALGSHSPVARDPWTVQEDNFKPLTDAGKDEVEWLLSELHTKYVRSDNPHIRQAACVWLLSLVKSCSGHKVIQENMKTIQGAFMSLLAENNEITQDIASKGLSIVYENSSKERKDELVADLVQTLMTGKRPQQQVTSDTQVFEEGALGKTPDGQSLSTYRELCSIANDLNQPDLIYKFLHLANHNAMWNSKKGAAFGFTSIFSQAGEQLAPYLPKIVPKLYRYQFDPNPKIQLAMTSIWQSLVSDNKKTVDMYVQDILEDLIKNLTSAQWRVRESSCMALNDLFRGRQIDDMVDKLPVLWENCLRVLDDIKESVRNAAAIACRTLSKASIKICDVSQGKIGEKAISLVLPCLLQHGLGSQVQDVRAVGISTIVKISKNAGALLKPHIPLLVYNLLESVSGLEPQVLNYLSLRIGANQMAQEKLDSARIAASKSSPMMETVNMCIQYVDGSVLPELVPKLTDLIRSGVGLGTKVTYFSVYSM</sequence>
<reference evidence="11" key="2">
    <citation type="submission" date="2025-08" db="UniProtKB">
        <authorList>
            <consortium name="RefSeq"/>
        </authorList>
    </citation>
    <scope>IDENTIFICATION</scope>
</reference>
<evidence type="ECO:0000259" key="7">
    <source>
        <dbReference type="Pfam" id="PF23271"/>
    </source>
</evidence>
<dbReference type="FunCoup" id="A0A2R2MQY5">
    <property type="interactions" value="2486"/>
</dbReference>
<dbReference type="RefSeq" id="XP_023932568.1">
    <property type="nucleotide sequence ID" value="XM_024076800.1"/>
</dbReference>
<reference evidence="11" key="1">
    <citation type="journal article" date="2015" name="Nat. Commun.">
        <title>The Lingula genome provides insights into brachiopod evolution and the origin of phosphate biomineralization.</title>
        <authorList>
            <person name="Luo Y.J."/>
            <person name="Takeuchi T."/>
            <person name="Koyanagi R."/>
            <person name="Yamada L."/>
            <person name="Kanda M."/>
            <person name="Khalturina M."/>
            <person name="Fujie M."/>
            <person name="Yamasaki S.I."/>
            <person name="Endo K."/>
            <person name="Satoh N."/>
        </authorList>
    </citation>
    <scope>NUCLEOTIDE SEQUENCE</scope>
</reference>
<dbReference type="OrthoDB" id="16066at2759"/>
<keyword evidence="10" id="KW-1185">Reference proteome</keyword>
<feature type="domain" description="ECM29 ARM-like repeats" evidence="8">
    <location>
        <begin position="604"/>
        <end position="809"/>
    </location>
</feature>
<evidence type="ECO:0000256" key="2">
    <source>
        <dbReference type="ARBA" id="ARBA00022490"/>
    </source>
</evidence>
<dbReference type="GO" id="GO:0005737">
    <property type="term" value="C:cytoplasm"/>
    <property type="evidence" value="ECO:0007669"/>
    <property type="project" value="UniProtKB-SubCell"/>
</dbReference>
<dbReference type="KEGG" id="lak:106174826"/>
<dbReference type="InterPro" id="IPR011989">
    <property type="entry name" value="ARM-like"/>
</dbReference>
<protein>
    <submittedName>
        <fullName evidence="11">Proteasome-associated protein ECM29 homolog</fullName>
    </submittedName>
</protein>
<dbReference type="InterPro" id="IPR016024">
    <property type="entry name" value="ARM-type_fold"/>
</dbReference>
<name>A0A2R2MQY5_LINAN</name>
<keyword evidence="2" id="KW-0963">Cytoplasm</keyword>
<dbReference type="STRING" id="7574.A0A2R2MQY5"/>
<dbReference type="Pfam" id="PF23702">
    <property type="entry name" value="ARM_ECM29"/>
    <property type="match status" value="1"/>
</dbReference>
<evidence type="ECO:0000256" key="1">
    <source>
        <dbReference type="ARBA" id="ARBA00004496"/>
    </source>
</evidence>
<gene>
    <name evidence="11" type="primary">LOC106174826</name>
</gene>
<evidence type="ECO:0000259" key="6">
    <source>
        <dbReference type="Pfam" id="PF13001"/>
    </source>
</evidence>
<dbReference type="GeneID" id="106174826"/>
<dbReference type="PANTHER" id="PTHR23346">
    <property type="entry name" value="TRANSLATIONAL ACTIVATOR GCN1-RELATED"/>
    <property type="match status" value="1"/>
</dbReference>
<dbReference type="GO" id="GO:0005634">
    <property type="term" value="C:nucleus"/>
    <property type="evidence" value="ECO:0007669"/>
    <property type="project" value="TreeGrafter"/>
</dbReference>
<evidence type="ECO:0000259" key="9">
    <source>
        <dbReference type="Pfam" id="PF24492"/>
    </source>
</evidence>
<dbReference type="Proteomes" id="UP000085678">
    <property type="component" value="Unplaced"/>
</dbReference>
<feature type="domain" description="Proteasome component Ecm29 N-terminal" evidence="6">
    <location>
        <begin position="12"/>
        <end position="514"/>
    </location>
</feature>
<dbReference type="SUPFAM" id="SSF48371">
    <property type="entry name" value="ARM repeat"/>
    <property type="match status" value="2"/>
</dbReference>
<feature type="region of interest" description="Disordered" evidence="5">
    <location>
        <begin position="188"/>
        <end position="218"/>
    </location>
</feature>
<dbReference type="GO" id="GO:0000502">
    <property type="term" value="C:proteasome complex"/>
    <property type="evidence" value="ECO:0007669"/>
    <property type="project" value="UniProtKB-KW"/>
</dbReference>
<dbReference type="GO" id="GO:0060090">
    <property type="term" value="F:molecular adaptor activity"/>
    <property type="evidence" value="ECO:0007669"/>
    <property type="project" value="InterPro"/>
</dbReference>
<dbReference type="PANTHER" id="PTHR23346:SF19">
    <property type="entry name" value="PROTEASOME ADAPTER AND SCAFFOLD PROTEIN ECM29"/>
    <property type="match status" value="1"/>
</dbReference>
<evidence type="ECO:0000256" key="4">
    <source>
        <dbReference type="ARBA" id="ARBA00022942"/>
    </source>
</evidence>
<dbReference type="InParanoid" id="A0A2R2MQY5"/>
<proteinExistence type="predicted"/>
<dbReference type="Pfam" id="PF24492">
    <property type="entry name" value="HEAT_ECM29"/>
    <property type="match status" value="1"/>
</dbReference>
<accession>A0A2R2MQY5</accession>
<evidence type="ECO:0000313" key="10">
    <source>
        <dbReference type="Proteomes" id="UP000085678"/>
    </source>
</evidence>
<dbReference type="GO" id="GO:0043248">
    <property type="term" value="P:proteasome assembly"/>
    <property type="evidence" value="ECO:0007669"/>
    <property type="project" value="InterPro"/>
</dbReference>
<dbReference type="Gene3D" id="1.25.10.10">
    <property type="entry name" value="Leucine-rich Repeat Variant"/>
    <property type="match status" value="3"/>
</dbReference>
<organism evidence="10 11">
    <name type="scientific">Lingula anatina</name>
    <name type="common">Brachiopod</name>
    <name type="synonym">Lingula unguis</name>
    <dbReference type="NCBI Taxonomy" id="7574"/>
    <lineage>
        <taxon>Eukaryota</taxon>
        <taxon>Metazoa</taxon>
        <taxon>Spiralia</taxon>
        <taxon>Lophotrochozoa</taxon>
        <taxon>Brachiopoda</taxon>
        <taxon>Linguliformea</taxon>
        <taxon>Lingulata</taxon>
        <taxon>Lingulida</taxon>
        <taxon>Linguloidea</taxon>
        <taxon>Lingulidae</taxon>
        <taxon>Lingula</taxon>
    </lineage>
</organism>
<dbReference type="Pfam" id="PF23271">
    <property type="entry name" value="HEAT_GCN1"/>
    <property type="match status" value="1"/>
</dbReference>
<feature type="compositionally biased region" description="Polar residues" evidence="5">
    <location>
        <begin position="188"/>
        <end position="203"/>
    </location>
</feature>
<comment type="subcellular location">
    <subcellularLocation>
        <location evidence="1">Cytoplasm</location>
    </subcellularLocation>
</comment>
<dbReference type="Pfam" id="PF13001">
    <property type="entry name" value="ECM29_N"/>
    <property type="match status" value="1"/>
</dbReference>
<dbReference type="GO" id="GO:0036503">
    <property type="term" value="P:ERAD pathway"/>
    <property type="evidence" value="ECO:0007669"/>
    <property type="project" value="TreeGrafter"/>
</dbReference>
<evidence type="ECO:0000313" key="11">
    <source>
        <dbReference type="RefSeq" id="XP_023932568.1"/>
    </source>
</evidence>
<evidence type="ECO:0000256" key="3">
    <source>
        <dbReference type="ARBA" id="ARBA00022737"/>
    </source>
</evidence>
<dbReference type="InterPro" id="IPR055444">
    <property type="entry name" value="ARM_ECM29"/>
</dbReference>